<sequence length="88" mass="10149">MEKQELNVQHEEQIKSLKTRHETQLVELKLKHEEISIDVGLGNSRVILPLYKRNINSKLARLRAIIGHKSRLFPSVFPIPTLLPAQSM</sequence>
<reference evidence="2" key="3">
    <citation type="journal article" date="2018" name="Mol. Plant Microbe Interact.">
        <title>Genome sequence resources for the wheat stripe rust pathogen (Puccinia striiformis f. sp. tritici) and the barley stripe rust pathogen (Puccinia striiformis f. sp. hordei).</title>
        <authorList>
            <person name="Xia C."/>
            <person name="Wang M."/>
            <person name="Yin C."/>
            <person name="Cornejo O.E."/>
            <person name="Hulbert S.H."/>
            <person name="Chen X."/>
        </authorList>
    </citation>
    <scope>NUCLEOTIDE SEQUENCE [LARGE SCALE GENOMIC DNA]</scope>
    <source>
        <strain evidence="2">93TX-2</strain>
    </source>
</reference>
<keyword evidence="2" id="KW-1185">Reference proteome</keyword>
<comment type="caution">
    <text evidence="1">The sequence shown here is derived from an EMBL/GenBank/DDBJ whole genome shotgun (WGS) entry which is preliminary data.</text>
</comment>
<accession>A0A2S4W4B1</accession>
<reference evidence="1 2" key="1">
    <citation type="submission" date="2017-12" db="EMBL/GenBank/DDBJ databases">
        <title>Gene loss provides genomic basis for host adaptation in cereal stripe rust fungi.</title>
        <authorList>
            <person name="Xia C."/>
        </authorList>
    </citation>
    <scope>NUCLEOTIDE SEQUENCE [LARGE SCALE GENOMIC DNA]</scope>
    <source>
        <strain evidence="1 2">93TX-2</strain>
    </source>
</reference>
<dbReference type="Proteomes" id="UP000238274">
    <property type="component" value="Unassembled WGS sequence"/>
</dbReference>
<evidence type="ECO:0000313" key="2">
    <source>
        <dbReference type="Proteomes" id="UP000238274"/>
    </source>
</evidence>
<organism evidence="1 2">
    <name type="scientific">Puccinia striiformis</name>
    <dbReference type="NCBI Taxonomy" id="27350"/>
    <lineage>
        <taxon>Eukaryota</taxon>
        <taxon>Fungi</taxon>
        <taxon>Dikarya</taxon>
        <taxon>Basidiomycota</taxon>
        <taxon>Pucciniomycotina</taxon>
        <taxon>Pucciniomycetes</taxon>
        <taxon>Pucciniales</taxon>
        <taxon>Pucciniaceae</taxon>
        <taxon>Puccinia</taxon>
    </lineage>
</organism>
<dbReference type="EMBL" id="PKSM01000079">
    <property type="protein sequence ID" value="POW16556.1"/>
    <property type="molecule type" value="Genomic_DNA"/>
</dbReference>
<protein>
    <submittedName>
        <fullName evidence="1">Uncharacterized protein</fullName>
    </submittedName>
</protein>
<name>A0A2S4W4B1_9BASI</name>
<proteinExistence type="predicted"/>
<dbReference type="VEuPathDB" id="FungiDB:PSHT_06607"/>
<dbReference type="AlphaFoldDB" id="A0A2S4W4B1"/>
<evidence type="ECO:0000313" key="1">
    <source>
        <dbReference type="EMBL" id="POW16556.1"/>
    </source>
</evidence>
<dbReference type="VEuPathDB" id="FungiDB:PSTT_09599"/>
<reference evidence="2" key="2">
    <citation type="journal article" date="2018" name="BMC Genomics">
        <title>Genomic insights into host adaptation between the wheat stripe rust pathogen (Puccinia striiformis f. sp. tritici) and the barley stripe rust pathogen (Puccinia striiformis f. sp. hordei).</title>
        <authorList>
            <person name="Xia C."/>
            <person name="Wang M."/>
            <person name="Yin C."/>
            <person name="Cornejo O.E."/>
            <person name="Hulbert S.H."/>
            <person name="Chen X."/>
        </authorList>
    </citation>
    <scope>NUCLEOTIDE SEQUENCE [LARGE SCALE GENOMIC DNA]</scope>
    <source>
        <strain evidence="2">93TX-2</strain>
    </source>
</reference>
<gene>
    <name evidence="1" type="ORF">PSHT_06607</name>
</gene>